<accession>U5QDA6</accession>
<dbReference type="eggNOG" id="COG0663">
    <property type="taxonomic scope" value="Bacteria"/>
</dbReference>
<dbReference type="AlphaFoldDB" id="U5QDA6"/>
<keyword evidence="1" id="KW-0808">Transferase</keyword>
<dbReference type="HOGENOM" id="CLU_069354_0_0_3"/>
<dbReference type="GO" id="GO:0043886">
    <property type="term" value="F:structural constituent of carboxysome shell"/>
    <property type="evidence" value="ECO:0007669"/>
    <property type="project" value="UniProtKB-ARBA"/>
</dbReference>
<dbReference type="GO" id="GO:0016740">
    <property type="term" value="F:transferase activity"/>
    <property type="evidence" value="ECO:0007669"/>
    <property type="project" value="UniProtKB-KW"/>
</dbReference>
<dbReference type="GO" id="GO:0031470">
    <property type="term" value="C:carboxysome"/>
    <property type="evidence" value="ECO:0007669"/>
    <property type="project" value="UniProtKB-ARBA"/>
</dbReference>
<dbReference type="RefSeq" id="WP_023171948.1">
    <property type="nucleotide sequence ID" value="NC_022600.1"/>
</dbReference>
<proteinExistence type="predicted"/>
<dbReference type="KEGG" id="glj:GKIL_0661"/>
<dbReference type="InterPro" id="IPR011004">
    <property type="entry name" value="Trimer_LpxA-like_sf"/>
</dbReference>
<dbReference type="Proteomes" id="UP000017396">
    <property type="component" value="Chromosome"/>
</dbReference>
<evidence type="ECO:0000313" key="2">
    <source>
        <dbReference type="Proteomes" id="UP000017396"/>
    </source>
</evidence>
<dbReference type="STRING" id="1183438.GKIL_0661"/>
<dbReference type="SUPFAM" id="SSF51161">
    <property type="entry name" value="Trimeric LpxA-like enzymes"/>
    <property type="match status" value="1"/>
</dbReference>
<dbReference type="Gene3D" id="2.160.10.10">
    <property type="entry name" value="Hexapeptide repeat proteins"/>
    <property type="match status" value="1"/>
</dbReference>
<keyword evidence="2" id="KW-1185">Reference proteome</keyword>
<dbReference type="PATRIC" id="fig|1183438.3.peg.658"/>
<organism evidence="1 2">
    <name type="scientific">Gloeobacter kilaueensis (strain ATCC BAA-2537 / CCAP 1431/1 / ULC 316 / JS1)</name>
    <dbReference type="NCBI Taxonomy" id="1183438"/>
    <lineage>
        <taxon>Bacteria</taxon>
        <taxon>Bacillati</taxon>
        <taxon>Cyanobacteriota</taxon>
        <taxon>Cyanophyceae</taxon>
        <taxon>Gloeobacterales</taxon>
        <taxon>Gloeobacteraceae</taxon>
        <taxon>Gloeobacter</taxon>
    </lineage>
</organism>
<dbReference type="EMBL" id="CP003587">
    <property type="protein sequence ID" value="AGY56907.1"/>
    <property type="molecule type" value="Genomic_DNA"/>
</dbReference>
<evidence type="ECO:0000313" key="1">
    <source>
        <dbReference type="EMBL" id="AGY56907.1"/>
    </source>
</evidence>
<protein>
    <submittedName>
        <fullName evidence="1">2,3,4,5-tetrahydropyridine-2,6-dicarboxylate N-acetyltransferase</fullName>
    </submittedName>
</protein>
<gene>
    <name evidence="1" type="primary">lpxD</name>
    <name evidence="1" type="ORF">GKIL_0661</name>
</gene>
<reference evidence="1 2" key="1">
    <citation type="journal article" date="2013" name="PLoS ONE">
        <title>Cultivation and Complete Genome Sequencing of Gloeobacter kilaueensis sp. nov., from a Lava Cave in Kilauea Caldera, Hawai'i.</title>
        <authorList>
            <person name="Saw J.H."/>
            <person name="Schatz M."/>
            <person name="Brown M.V."/>
            <person name="Kunkel D.D."/>
            <person name="Foster J.S."/>
            <person name="Shick H."/>
            <person name="Christensen S."/>
            <person name="Hou S."/>
            <person name="Wan X."/>
            <person name="Donachie S.P."/>
        </authorList>
    </citation>
    <scope>NUCLEOTIDE SEQUENCE [LARGE SCALE GENOMIC DNA]</scope>
    <source>
        <strain evidence="2">JS</strain>
    </source>
</reference>
<sequence>MHLIPLQPPSESQARSGGDVTLHPSAVVAAGALILAEADSRVAIAAGACIGMGAVLHAVGGEIVVAAGANLGAGVLIVGTGRIGSNACIGAATTILNPAVGDGEMVPPGSLITGSTPARAPSTSSPGAIVPAAPTGPIPGLAQLNRLRQNLFPSNGQTALSPVHPDPDDD</sequence>
<name>U5QDA6_GLOK1</name>